<dbReference type="Pfam" id="PF25779">
    <property type="entry name" value="Tubulin-bind_CPAP"/>
    <property type="match status" value="1"/>
</dbReference>
<protein>
    <submittedName>
        <fullName evidence="6">Uncharacterized protein LOC113790011</fullName>
    </submittedName>
</protein>
<name>A0A6P6XU37_DERPT</name>
<keyword evidence="2" id="KW-0175">Coiled coil</keyword>
<dbReference type="OrthoDB" id="6498353at2759"/>
<dbReference type="CTD" id="40859"/>
<dbReference type="InterPro" id="IPR058029">
    <property type="entry name" value="Tubulin-bd_CENPJ"/>
</dbReference>
<organism evidence="5 6">
    <name type="scientific">Dermatophagoides pteronyssinus</name>
    <name type="common">European house dust mite</name>
    <dbReference type="NCBI Taxonomy" id="6956"/>
    <lineage>
        <taxon>Eukaryota</taxon>
        <taxon>Metazoa</taxon>
        <taxon>Ecdysozoa</taxon>
        <taxon>Arthropoda</taxon>
        <taxon>Chelicerata</taxon>
        <taxon>Arachnida</taxon>
        <taxon>Acari</taxon>
        <taxon>Acariformes</taxon>
        <taxon>Sarcoptiformes</taxon>
        <taxon>Astigmata</taxon>
        <taxon>Psoroptidia</taxon>
        <taxon>Analgoidea</taxon>
        <taxon>Pyroglyphidae</taxon>
        <taxon>Dermatophagoidinae</taxon>
        <taxon>Dermatophagoides</taxon>
    </lineage>
</organism>
<feature type="coiled-coil region" evidence="2">
    <location>
        <begin position="164"/>
        <end position="214"/>
    </location>
</feature>
<evidence type="ECO:0000259" key="4">
    <source>
        <dbReference type="Pfam" id="PF25779"/>
    </source>
</evidence>
<dbReference type="Pfam" id="PF07202">
    <property type="entry name" value="Tcp10_C"/>
    <property type="match status" value="1"/>
</dbReference>
<dbReference type="KEGG" id="dpte:113790011"/>
<evidence type="ECO:0000313" key="5">
    <source>
        <dbReference type="Proteomes" id="UP000515146"/>
    </source>
</evidence>
<reference evidence="6" key="1">
    <citation type="submission" date="2025-08" db="UniProtKB">
        <authorList>
            <consortium name="RefSeq"/>
        </authorList>
    </citation>
    <scope>IDENTIFICATION</scope>
    <source>
        <strain evidence="6">Airmid</strain>
    </source>
</reference>
<dbReference type="PANTHER" id="PTHR10331">
    <property type="entry name" value="T COMPLEX PROTEIN 10"/>
    <property type="match status" value="1"/>
</dbReference>
<evidence type="ECO:0000313" key="6">
    <source>
        <dbReference type="RefSeq" id="XP_027195419.1"/>
    </source>
</evidence>
<dbReference type="PANTHER" id="PTHR10331:SF6">
    <property type="entry name" value="SPINDLE ASSEMBLY ABNORMAL 4"/>
    <property type="match status" value="1"/>
</dbReference>
<keyword evidence="5" id="KW-1185">Reference proteome</keyword>
<dbReference type="RefSeq" id="XP_027195419.1">
    <property type="nucleotide sequence ID" value="XM_027339618.1"/>
</dbReference>
<comment type="similarity">
    <text evidence="1">Belongs to the TCP10 family.</text>
</comment>
<dbReference type="Proteomes" id="UP000515146">
    <property type="component" value="Unplaced"/>
</dbReference>
<gene>
    <name evidence="6" type="primary">LOC113790011</name>
</gene>
<dbReference type="InParanoid" id="A0A6P6XU37"/>
<dbReference type="InterPro" id="IPR009852">
    <property type="entry name" value="CENPJ_C_dom"/>
</dbReference>
<evidence type="ECO:0000256" key="2">
    <source>
        <dbReference type="SAM" id="Coils"/>
    </source>
</evidence>
<dbReference type="AlphaFoldDB" id="A0A6P6XU37"/>
<feature type="domain" description="CENPJ tubulin-binding region" evidence="4">
    <location>
        <begin position="60"/>
        <end position="101"/>
    </location>
</feature>
<dbReference type="InterPro" id="IPR047002">
    <property type="entry name" value="Tcp10_C_sf"/>
</dbReference>
<feature type="domain" description="Centromere protein J C-terminal" evidence="3">
    <location>
        <begin position="315"/>
        <end position="340"/>
    </location>
</feature>
<sequence>METVNELRKLLDIDLESLTNGDCRDHNLSVINRNSDRLSQSLGTALVSGKPNEPKAKVRFRLDNEKLSQHQNIVKIVRDEPKPSRIEKRPFLRKGDGLKRFGIQKTNLKPANVFQNVADRSSVEPDKIECDKSTIDYQDKGTDPIDSDTQLSIATSDEWEDSFIAETNQQIRMLEYRIERLYRLKATLIEMDDNQDLMTKLNLVEKNLEDINNKFHSNHSHDVAEQHFPNGAFRTIEPDQTIVVKFANGQMERLLPNGDKQITYPDGVQAWIKQSDHSEQIRLVDGSTYCCYANGVQKRYYPNGDVEIRTNTYVKRKFASGKVKTVYSNGLQEILYNDGRLLFKDGRGHILGADYL</sequence>
<accession>A0A6P6XU37</accession>
<evidence type="ECO:0000259" key="3">
    <source>
        <dbReference type="Pfam" id="PF07202"/>
    </source>
</evidence>
<proteinExistence type="inferred from homology"/>
<dbReference type="Gene3D" id="2.60.450.20">
    <property type="match status" value="1"/>
</dbReference>
<evidence type="ECO:0000256" key="1">
    <source>
        <dbReference type="ARBA" id="ARBA00005627"/>
    </source>
</evidence>
<dbReference type="InterPro" id="IPR026581">
    <property type="entry name" value="TCP10L/CENPJ"/>
</dbReference>